<dbReference type="Gene3D" id="3.30.1490.20">
    <property type="entry name" value="ATP-grasp fold, A domain"/>
    <property type="match status" value="1"/>
</dbReference>
<dbReference type="HAMAP" id="MF_00558">
    <property type="entry name" value="Succ_CoA_beta"/>
    <property type="match status" value="1"/>
</dbReference>
<reference evidence="14" key="1">
    <citation type="submission" date="2019-12" db="UniProtKB">
        <authorList>
            <consortium name="WormBaseParasite"/>
        </authorList>
    </citation>
    <scope>IDENTIFICATION</scope>
</reference>
<dbReference type="Proteomes" id="UP000046395">
    <property type="component" value="Unassembled WGS sequence"/>
</dbReference>
<evidence type="ECO:0000256" key="2">
    <source>
        <dbReference type="ARBA" id="ARBA00022532"/>
    </source>
</evidence>
<keyword evidence="8" id="KW-0809">Transit peptide</keyword>
<proteinExistence type="inferred from homology"/>
<dbReference type="Gene3D" id="3.40.50.261">
    <property type="entry name" value="Succinyl-CoA synthetase domains"/>
    <property type="match status" value="1"/>
</dbReference>
<feature type="domain" description="ATP-citrate synthase/succinyl-CoA ligase C-terminal" evidence="11">
    <location>
        <begin position="368"/>
        <end position="488"/>
    </location>
</feature>
<evidence type="ECO:0000256" key="8">
    <source>
        <dbReference type="ARBA" id="ARBA00022946"/>
    </source>
</evidence>
<dbReference type="InterPro" id="IPR013650">
    <property type="entry name" value="ATP-grasp_succ-CoA_synth-type"/>
</dbReference>
<dbReference type="InterPro" id="IPR005809">
    <property type="entry name" value="Succ_CoA_ligase-like_bsu"/>
</dbReference>
<comment type="pathway">
    <text evidence="1 9">Carbohydrate metabolism; tricarboxylic acid cycle; succinate from succinyl-CoA (ligase route): step 1/1.</text>
</comment>
<comment type="function">
    <text evidence="9">Succinyl-CoA synthetase functions in the citric acid cycle (TCA), coupling the hydrolysis of succinyl-CoA to the synthesis of ATP and thus represents the only step of substrate-level phosphorylation in the TCA. The beta subunit provides nucleotide specificity of the enzyme and binds the substrate succinate, while the binding sites for coenzyme A and phosphate are found in the alpha subunit.</text>
</comment>
<feature type="binding site" evidence="9">
    <location>
        <position position="319"/>
    </location>
    <ligand>
        <name>Mg(2+)</name>
        <dbReference type="ChEBI" id="CHEBI:18420"/>
    </ligand>
</feature>
<dbReference type="InterPro" id="IPR016102">
    <property type="entry name" value="Succinyl-CoA_synth-like"/>
</dbReference>
<keyword evidence="6 9" id="KW-0067">ATP-binding</keyword>
<dbReference type="NCBIfam" id="TIGR01016">
    <property type="entry name" value="sucCoAbeta"/>
    <property type="match status" value="1"/>
</dbReference>
<dbReference type="InterPro" id="IPR013815">
    <property type="entry name" value="ATP_grasp_subdomain_1"/>
</dbReference>
<dbReference type="WBParaSite" id="TMUE_0000002470.1">
    <property type="protein sequence ID" value="TMUE_0000002470.1"/>
    <property type="gene ID" value="WBGene00298309"/>
</dbReference>
<sequence>MKSLSCSENNTNTHWSTRIDDKGIVVKVMQMQSTSGGLGSGALVPVSGDKWRTSGGRAFWPARASLITNGRPGPLLYSFPNHLYVDRFTLAVRKSLVRHLTCLEHQALKLLEDSDVLVPRHFVVSQNDQLETALKGIGGEDFVIKALVPTGGRGLGVFENGLKGGVQLVCSPEEAQDVAKRMLGFKLRTKQTGEKGVLCEQLLVAQRHFLRREYYFSITLDRTYNGPVAIGCGRGGVSIEQIAKEDPDAIVYAPVDVNEGLTKEDAYSMAQKIGIQGSSREQASKLFMKLYDIFIKHDCNLLEINPIAEDSLGNLLCMDCKMSIDDAAFYRQKELFDFVKPVDLTEQEKEAKRFDLNYIPLNGNIGCMVNGAGLAMATMDIIKLHGGTPANFLDVGGGAHIEQVKAAFRIIMEDPNVRAVLVNIFGGILRCDVIATGVCHAAQELNIRVPIVCRLQGTKVDDAKALIASSDLKVLAVDNLDDAAKMAVRLASIVDMAREVALGVSFELPI</sequence>
<evidence type="ECO:0000256" key="1">
    <source>
        <dbReference type="ARBA" id="ARBA00005064"/>
    </source>
</evidence>
<comment type="caution">
    <text evidence="9">Lacks conserved residue(s) required for the propagation of feature annotation.</text>
</comment>
<dbReference type="GO" id="GO:0005739">
    <property type="term" value="C:mitochondrion"/>
    <property type="evidence" value="ECO:0007669"/>
    <property type="project" value="UniProtKB-SubCell"/>
</dbReference>
<evidence type="ECO:0000256" key="6">
    <source>
        <dbReference type="ARBA" id="ARBA00022840"/>
    </source>
</evidence>
<evidence type="ECO:0000256" key="4">
    <source>
        <dbReference type="ARBA" id="ARBA00022723"/>
    </source>
</evidence>
<dbReference type="PANTHER" id="PTHR11815">
    <property type="entry name" value="SUCCINYL-COA SYNTHETASE BETA CHAIN"/>
    <property type="match status" value="1"/>
</dbReference>
<dbReference type="GO" id="GO:0005524">
    <property type="term" value="F:ATP binding"/>
    <property type="evidence" value="ECO:0007669"/>
    <property type="project" value="UniProtKB-UniRule"/>
</dbReference>
<evidence type="ECO:0000256" key="5">
    <source>
        <dbReference type="ARBA" id="ARBA00022741"/>
    </source>
</evidence>
<dbReference type="Gene3D" id="3.30.470.20">
    <property type="entry name" value="ATP-grasp fold, B domain"/>
    <property type="match status" value="1"/>
</dbReference>
<name>A0A5S6Q5G7_TRIMR</name>
<dbReference type="AlphaFoldDB" id="A0A5S6Q5G7"/>
<dbReference type="PANTHER" id="PTHR11815:SF1">
    <property type="entry name" value="SUCCINATE--COA LIGASE [ADP-FORMING] SUBUNIT BETA, MITOCHONDRIAL"/>
    <property type="match status" value="1"/>
</dbReference>
<dbReference type="GO" id="GO:0004775">
    <property type="term" value="F:succinate-CoA ligase (ADP-forming) activity"/>
    <property type="evidence" value="ECO:0007669"/>
    <property type="project" value="UniProtKB-UniRule"/>
</dbReference>
<dbReference type="InterPro" id="IPR017866">
    <property type="entry name" value="Succ-CoA_synthase_bsu_CS"/>
</dbReference>
<dbReference type="GO" id="GO:0000287">
    <property type="term" value="F:magnesium ion binding"/>
    <property type="evidence" value="ECO:0007669"/>
    <property type="project" value="UniProtKB-UniRule"/>
</dbReference>
<keyword evidence="7 9" id="KW-0460">Magnesium</keyword>
<feature type="domain" description="ATP-grasp fold succinyl-CoA synthetase-type" evidence="12">
    <location>
        <begin position="103"/>
        <end position="308"/>
    </location>
</feature>
<evidence type="ECO:0000313" key="13">
    <source>
        <dbReference type="Proteomes" id="UP000046395"/>
    </source>
</evidence>
<comment type="subunit">
    <text evidence="9 10">Heterodimer of an alpha and a beta subunit.</text>
</comment>
<keyword evidence="3 9" id="KW-0436">Ligase</keyword>
<keyword evidence="13" id="KW-1185">Reference proteome</keyword>
<evidence type="ECO:0000313" key="14">
    <source>
        <dbReference type="WBParaSite" id="TMUE_0000002470.1"/>
    </source>
</evidence>
<accession>A0A5S6Q5G7</accession>
<dbReference type="GO" id="GO:0006104">
    <property type="term" value="P:succinyl-CoA metabolic process"/>
    <property type="evidence" value="ECO:0007669"/>
    <property type="project" value="TreeGrafter"/>
</dbReference>
<evidence type="ECO:0000259" key="12">
    <source>
        <dbReference type="Pfam" id="PF08442"/>
    </source>
</evidence>
<comment type="cofactor">
    <cofactor evidence="9">
        <name>Mg(2+)</name>
        <dbReference type="ChEBI" id="CHEBI:18420"/>
    </cofactor>
    <text evidence="9">Binds 1 Mg(2+) ion per subunit.</text>
</comment>
<protein>
    <recommendedName>
        <fullName evidence="9">Succinate--CoA ligase [ADP-forming] subunit beta, mitochondrial</fullName>
        <ecNumber evidence="9">6.2.1.5</ecNumber>
    </recommendedName>
    <alternativeName>
        <fullName evidence="9">Succinyl-CoA synthetase beta chain</fullName>
        <shortName evidence="9">SCS-beta</shortName>
    </alternativeName>
</protein>
<dbReference type="PROSITE" id="PS01217">
    <property type="entry name" value="SUCCINYL_COA_LIG_3"/>
    <property type="match status" value="1"/>
</dbReference>
<evidence type="ECO:0000256" key="10">
    <source>
        <dbReference type="RuleBase" id="RU361258"/>
    </source>
</evidence>
<dbReference type="EC" id="6.2.1.5" evidence="9"/>
<dbReference type="SUPFAM" id="SSF52210">
    <property type="entry name" value="Succinyl-CoA synthetase domains"/>
    <property type="match status" value="1"/>
</dbReference>
<dbReference type="NCBIfam" id="NF001913">
    <property type="entry name" value="PRK00696.1"/>
    <property type="match status" value="1"/>
</dbReference>
<dbReference type="UniPathway" id="UPA00223">
    <property type="reaction ID" value="UER00999"/>
</dbReference>
<dbReference type="Pfam" id="PF08442">
    <property type="entry name" value="ATP-grasp_2"/>
    <property type="match status" value="1"/>
</dbReference>
<comment type="catalytic activity">
    <reaction evidence="9">
        <text>succinate + ATP + CoA = succinyl-CoA + ADP + phosphate</text>
        <dbReference type="Rhea" id="RHEA:17661"/>
        <dbReference type="ChEBI" id="CHEBI:30031"/>
        <dbReference type="ChEBI" id="CHEBI:30616"/>
        <dbReference type="ChEBI" id="CHEBI:43474"/>
        <dbReference type="ChEBI" id="CHEBI:57287"/>
        <dbReference type="ChEBI" id="CHEBI:57292"/>
        <dbReference type="ChEBI" id="CHEBI:456216"/>
        <dbReference type="EC" id="6.2.1.5"/>
    </reaction>
</comment>
<dbReference type="STRING" id="70415.A0A5S6Q5G7"/>
<dbReference type="Pfam" id="PF00549">
    <property type="entry name" value="Ligase_CoA"/>
    <property type="match status" value="1"/>
</dbReference>
<feature type="binding site" evidence="9">
    <location>
        <position position="213"/>
    </location>
    <ligand>
        <name>ATP</name>
        <dbReference type="ChEBI" id="CHEBI:30616"/>
    </ligand>
</feature>
<feature type="binding site" evidence="9">
    <location>
        <begin position="152"/>
        <end position="154"/>
    </location>
    <ligand>
        <name>ATP</name>
        <dbReference type="ChEBI" id="CHEBI:30616"/>
    </ligand>
</feature>
<comment type="subcellular location">
    <subcellularLocation>
        <location evidence="9">Mitochondrion</location>
    </subcellularLocation>
</comment>
<feature type="binding site" evidence="9">
    <location>
        <position position="370"/>
    </location>
    <ligand>
        <name>substrate</name>
        <note>ligand shared with subunit alpha</note>
    </ligand>
</feature>
<dbReference type="FunFam" id="3.40.50.261:FF:000001">
    <property type="entry name" value="Succinate--CoA ligase [ADP-forming] subunit beta"/>
    <property type="match status" value="1"/>
</dbReference>
<feature type="binding site" evidence="9">
    <location>
        <position position="305"/>
    </location>
    <ligand>
        <name>Mg(2+)</name>
        <dbReference type="ChEBI" id="CHEBI:18420"/>
    </ligand>
</feature>
<keyword evidence="9" id="KW-0496">Mitochondrion</keyword>
<dbReference type="GO" id="GO:0006099">
    <property type="term" value="P:tricarboxylic acid cycle"/>
    <property type="evidence" value="ECO:0007669"/>
    <property type="project" value="UniProtKB-UniRule"/>
</dbReference>
<keyword evidence="5 9" id="KW-0547">Nucleotide-binding</keyword>
<dbReference type="SUPFAM" id="SSF56059">
    <property type="entry name" value="Glutathione synthetase ATP-binding domain-like"/>
    <property type="match status" value="1"/>
</dbReference>
<organism evidence="13 14">
    <name type="scientific">Trichuris muris</name>
    <name type="common">Mouse whipworm</name>
    <dbReference type="NCBI Taxonomy" id="70415"/>
    <lineage>
        <taxon>Eukaryota</taxon>
        <taxon>Metazoa</taxon>
        <taxon>Ecdysozoa</taxon>
        <taxon>Nematoda</taxon>
        <taxon>Enoplea</taxon>
        <taxon>Dorylaimia</taxon>
        <taxon>Trichinellida</taxon>
        <taxon>Trichuridae</taxon>
        <taxon>Trichuris</taxon>
    </lineage>
</organism>
<comment type="similarity">
    <text evidence="9 10">Belongs to the succinate/malate CoA ligase beta subunit family.</text>
</comment>
<evidence type="ECO:0000256" key="9">
    <source>
        <dbReference type="HAMAP-Rule" id="MF_03219"/>
    </source>
</evidence>
<evidence type="ECO:0000259" key="11">
    <source>
        <dbReference type="Pfam" id="PF00549"/>
    </source>
</evidence>
<feature type="binding site" evidence="9">
    <location>
        <position position="145"/>
    </location>
    <ligand>
        <name>ATP</name>
        <dbReference type="ChEBI" id="CHEBI:30616"/>
    </ligand>
</feature>
<keyword evidence="2 9" id="KW-0816">Tricarboxylic acid cycle</keyword>
<dbReference type="FunFam" id="3.30.470.20:FF:000002">
    <property type="entry name" value="Succinate--CoA ligase [ADP-forming] subunit beta"/>
    <property type="match status" value="1"/>
</dbReference>
<evidence type="ECO:0000256" key="7">
    <source>
        <dbReference type="ARBA" id="ARBA00022842"/>
    </source>
</evidence>
<dbReference type="GO" id="GO:0042709">
    <property type="term" value="C:succinate-CoA ligase complex"/>
    <property type="evidence" value="ECO:0007669"/>
    <property type="project" value="TreeGrafter"/>
</dbReference>
<dbReference type="InterPro" id="IPR005811">
    <property type="entry name" value="SUCC_ACL_C"/>
</dbReference>
<evidence type="ECO:0000256" key="3">
    <source>
        <dbReference type="ARBA" id="ARBA00022598"/>
    </source>
</evidence>
<keyword evidence="4 9" id="KW-0479">Metal-binding</keyword>